<dbReference type="AlphaFoldDB" id="W6Z3R8"/>
<gene>
    <name evidence="2" type="ORF">COCMIDRAFT_36009</name>
</gene>
<evidence type="ECO:0000256" key="1">
    <source>
        <dbReference type="SAM" id="MobiDB-lite"/>
    </source>
</evidence>
<evidence type="ECO:0000313" key="2">
    <source>
        <dbReference type="EMBL" id="EUC46392.1"/>
    </source>
</evidence>
<evidence type="ECO:0000313" key="3">
    <source>
        <dbReference type="Proteomes" id="UP000054032"/>
    </source>
</evidence>
<name>W6Z3R8_COCMI</name>
<organism evidence="2 3">
    <name type="scientific">Bipolaris oryzae ATCC 44560</name>
    <dbReference type="NCBI Taxonomy" id="930090"/>
    <lineage>
        <taxon>Eukaryota</taxon>
        <taxon>Fungi</taxon>
        <taxon>Dikarya</taxon>
        <taxon>Ascomycota</taxon>
        <taxon>Pezizomycotina</taxon>
        <taxon>Dothideomycetes</taxon>
        <taxon>Pleosporomycetidae</taxon>
        <taxon>Pleosporales</taxon>
        <taxon>Pleosporineae</taxon>
        <taxon>Pleosporaceae</taxon>
        <taxon>Bipolaris</taxon>
    </lineage>
</organism>
<dbReference type="HOGENOM" id="CLU_2016635_0_0_1"/>
<proteinExistence type="predicted"/>
<dbReference type="EMBL" id="KI963967">
    <property type="protein sequence ID" value="EUC46392.1"/>
    <property type="molecule type" value="Genomic_DNA"/>
</dbReference>
<keyword evidence="3" id="KW-1185">Reference proteome</keyword>
<dbReference type="OrthoDB" id="3786647at2759"/>
<feature type="compositionally biased region" description="Low complexity" evidence="1">
    <location>
        <begin position="1"/>
        <end position="25"/>
    </location>
</feature>
<sequence>MPIFRTLTTKLKTSLSASSSPDTTPVQSPISPQASSPLSSFERLSGRKQASASTTAVDATAGERPQVQERTDSFMTHHGTQGSKESVVERKMVTMTMTMTKRTSRFREELDFEAEE</sequence>
<reference evidence="2 3" key="1">
    <citation type="journal article" date="2013" name="PLoS Genet.">
        <title>Comparative genome structure, secondary metabolite, and effector coding capacity across Cochliobolus pathogens.</title>
        <authorList>
            <person name="Condon B.J."/>
            <person name="Leng Y."/>
            <person name="Wu D."/>
            <person name="Bushley K.E."/>
            <person name="Ohm R.A."/>
            <person name="Otillar R."/>
            <person name="Martin J."/>
            <person name="Schackwitz W."/>
            <person name="Grimwood J."/>
            <person name="MohdZainudin N."/>
            <person name="Xue C."/>
            <person name="Wang R."/>
            <person name="Manning V.A."/>
            <person name="Dhillon B."/>
            <person name="Tu Z.J."/>
            <person name="Steffenson B.J."/>
            <person name="Salamov A."/>
            <person name="Sun H."/>
            <person name="Lowry S."/>
            <person name="LaButti K."/>
            <person name="Han J."/>
            <person name="Copeland A."/>
            <person name="Lindquist E."/>
            <person name="Barry K."/>
            <person name="Schmutz J."/>
            <person name="Baker S.E."/>
            <person name="Ciuffetti L.M."/>
            <person name="Grigoriev I.V."/>
            <person name="Zhong S."/>
            <person name="Turgeon B.G."/>
        </authorList>
    </citation>
    <scope>NUCLEOTIDE SEQUENCE [LARGE SCALE GENOMIC DNA]</scope>
    <source>
        <strain evidence="2 3">ATCC 44560</strain>
    </source>
</reference>
<dbReference type="Proteomes" id="UP000054032">
    <property type="component" value="Unassembled WGS sequence"/>
</dbReference>
<dbReference type="KEGG" id="bor:COCMIDRAFT_36009"/>
<feature type="compositionally biased region" description="Low complexity" evidence="1">
    <location>
        <begin position="50"/>
        <end position="60"/>
    </location>
</feature>
<accession>W6Z3R8</accession>
<dbReference type="RefSeq" id="XP_007687109.1">
    <property type="nucleotide sequence ID" value="XM_007688919.1"/>
</dbReference>
<feature type="region of interest" description="Disordered" evidence="1">
    <location>
        <begin position="1"/>
        <end position="85"/>
    </location>
</feature>
<protein>
    <submittedName>
        <fullName evidence="2">Uncharacterized protein</fullName>
    </submittedName>
</protein>
<dbReference type="GeneID" id="19122920"/>
<feature type="compositionally biased region" description="Polar residues" evidence="1">
    <location>
        <begin position="26"/>
        <end position="39"/>
    </location>
</feature>